<feature type="region of interest" description="Disordered" evidence="2">
    <location>
        <begin position="156"/>
        <end position="179"/>
    </location>
</feature>
<accession>A0A9Q8Z176</accession>
<feature type="region of interest" description="Disordered" evidence="2">
    <location>
        <begin position="1"/>
        <end position="67"/>
    </location>
</feature>
<dbReference type="Proteomes" id="UP001056012">
    <property type="component" value="Chromosome 1"/>
</dbReference>
<protein>
    <recommendedName>
        <fullName evidence="3">Zn(2)-C6 fungal-type domain-containing protein</fullName>
    </recommendedName>
</protein>
<dbReference type="PROSITE" id="PS50048">
    <property type="entry name" value="ZN2_CY6_FUNGAL_2"/>
    <property type="match status" value="1"/>
</dbReference>
<dbReference type="CDD" id="cd00067">
    <property type="entry name" value="GAL4"/>
    <property type="match status" value="1"/>
</dbReference>
<feature type="region of interest" description="Disordered" evidence="2">
    <location>
        <begin position="453"/>
        <end position="475"/>
    </location>
</feature>
<gene>
    <name evidence="4" type="ORF">yc1106_01315</name>
</gene>
<keyword evidence="1" id="KW-0539">Nucleus</keyword>
<dbReference type="InterPro" id="IPR050797">
    <property type="entry name" value="Carb_Metab_Trans_Reg"/>
</dbReference>
<evidence type="ECO:0000313" key="5">
    <source>
        <dbReference type="Proteomes" id="UP001056012"/>
    </source>
</evidence>
<dbReference type="VEuPathDB" id="FungiDB:yc1106_01315"/>
<keyword evidence="5" id="KW-1185">Reference proteome</keyword>
<feature type="compositionally biased region" description="Polar residues" evidence="2">
    <location>
        <begin position="1"/>
        <end position="10"/>
    </location>
</feature>
<evidence type="ECO:0000259" key="3">
    <source>
        <dbReference type="PROSITE" id="PS50048"/>
    </source>
</evidence>
<feature type="region of interest" description="Disordered" evidence="2">
    <location>
        <begin position="196"/>
        <end position="217"/>
    </location>
</feature>
<feature type="compositionally biased region" description="Gly residues" evidence="2">
    <location>
        <begin position="905"/>
        <end position="917"/>
    </location>
</feature>
<dbReference type="OrthoDB" id="5958943at2759"/>
<feature type="domain" description="Zn(2)-C6 fungal-type" evidence="3">
    <location>
        <begin position="52"/>
        <end position="88"/>
    </location>
</feature>
<feature type="compositionally biased region" description="Basic and acidic residues" evidence="2">
    <location>
        <begin position="51"/>
        <end position="67"/>
    </location>
</feature>
<feature type="region of interest" description="Disordered" evidence="2">
    <location>
        <begin position="897"/>
        <end position="933"/>
    </location>
</feature>
<feature type="compositionally biased region" description="Basic and acidic residues" evidence="2">
    <location>
        <begin position="562"/>
        <end position="575"/>
    </location>
</feature>
<feature type="compositionally biased region" description="Polar residues" evidence="2">
    <location>
        <begin position="201"/>
        <end position="210"/>
    </location>
</feature>
<dbReference type="PANTHER" id="PTHR31668">
    <property type="entry name" value="GLUCOSE TRANSPORT TRANSCRIPTION REGULATOR RGT1-RELATED-RELATED"/>
    <property type="match status" value="1"/>
</dbReference>
<dbReference type="InterPro" id="IPR001138">
    <property type="entry name" value="Zn2Cys6_DnaBD"/>
</dbReference>
<dbReference type="Gene3D" id="4.10.240.10">
    <property type="entry name" value="Zn(2)-C6 fungal-type DNA-binding domain"/>
    <property type="match status" value="1"/>
</dbReference>
<dbReference type="AlphaFoldDB" id="A0A9Q8Z176"/>
<dbReference type="SUPFAM" id="SSF57701">
    <property type="entry name" value="Zn2/Cys6 DNA-binding domain"/>
    <property type="match status" value="1"/>
</dbReference>
<feature type="region of interest" description="Disordered" evidence="2">
    <location>
        <begin position="840"/>
        <end position="876"/>
    </location>
</feature>
<feature type="region of interest" description="Disordered" evidence="2">
    <location>
        <begin position="90"/>
        <end position="128"/>
    </location>
</feature>
<proteinExistence type="predicted"/>
<dbReference type="InterPro" id="IPR036864">
    <property type="entry name" value="Zn2-C6_fun-type_DNA-bd_sf"/>
</dbReference>
<evidence type="ECO:0000313" key="4">
    <source>
        <dbReference type="EMBL" id="USP74041.1"/>
    </source>
</evidence>
<evidence type="ECO:0000256" key="2">
    <source>
        <dbReference type="SAM" id="MobiDB-lite"/>
    </source>
</evidence>
<name>A0A9Q8Z176_CURCL</name>
<organism evidence="4 5">
    <name type="scientific">Curvularia clavata</name>
    <dbReference type="NCBI Taxonomy" id="95742"/>
    <lineage>
        <taxon>Eukaryota</taxon>
        <taxon>Fungi</taxon>
        <taxon>Dikarya</taxon>
        <taxon>Ascomycota</taxon>
        <taxon>Pezizomycotina</taxon>
        <taxon>Dothideomycetes</taxon>
        <taxon>Pleosporomycetidae</taxon>
        <taxon>Pleosporales</taxon>
        <taxon>Pleosporineae</taxon>
        <taxon>Pleosporaceae</taxon>
        <taxon>Curvularia</taxon>
    </lineage>
</organism>
<feature type="compositionally biased region" description="Low complexity" evidence="2">
    <location>
        <begin position="108"/>
        <end position="123"/>
    </location>
</feature>
<feature type="region of interest" description="Disordered" evidence="2">
    <location>
        <begin position="548"/>
        <end position="575"/>
    </location>
</feature>
<dbReference type="PROSITE" id="PS00463">
    <property type="entry name" value="ZN2_CY6_FUNGAL_1"/>
    <property type="match status" value="1"/>
</dbReference>
<dbReference type="Pfam" id="PF00172">
    <property type="entry name" value="Zn_clus"/>
    <property type="match status" value="1"/>
</dbReference>
<evidence type="ECO:0000256" key="1">
    <source>
        <dbReference type="ARBA" id="ARBA00023242"/>
    </source>
</evidence>
<dbReference type="SMART" id="SM00066">
    <property type="entry name" value="GAL4"/>
    <property type="match status" value="1"/>
</dbReference>
<dbReference type="EMBL" id="CP089274">
    <property type="protein sequence ID" value="USP74041.1"/>
    <property type="molecule type" value="Genomic_DNA"/>
</dbReference>
<reference evidence="4" key="1">
    <citation type="submission" date="2021-12" db="EMBL/GenBank/DDBJ databases">
        <title>Curvularia clavata genome.</title>
        <authorList>
            <person name="Cao Y."/>
        </authorList>
    </citation>
    <scope>NUCLEOTIDE SEQUENCE</scope>
    <source>
        <strain evidence="4">Yc1106</strain>
    </source>
</reference>
<feature type="compositionally biased region" description="Basic and acidic residues" evidence="2">
    <location>
        <begin position="13"/>
        <end position="22"/>
    </location>
</feature>
<sequence length="957" mass="106673">MLRTFDSSTMKEVPNRPSKDSTDNPPQAAPPAYVAHSSSLQPEPPRRRQRRSCDACRRSKRACDAEKSVDFTDQPCSNCLRKNQACTFNWLKPTPDSAQDRERKRIRSSTQSSNGSSEGSSTQHHGYEGPAELQAVASSSHRYEVTDRRKYWASSLMEDDDPEYDSNTTPTDDADNDATERMFSDELVPVRPRQGYRRGSFRSSNSQRPSFSARFGGRRAMNDGSLPLREMFLGQRSSQGFVTNGLLRIYNDSMENALSCWLTEHNCPYTLQKYKPSVLSAGKANREWGSAWGNRMYNRVIQLDRAYNALRVRNLTAEEERTVSKALNMAVVAFASQWAQAGERGAQPPTTGYNYTTDEFPQSNRFERSMQETLWHETSQILHRAAGIDSFRVVFAMIIFSLTQRPLDISRPFPHTTSKLRSKYEYFKNLIQDDDAPIFLELALRQMMAQRRTLERAEQEMPRKPNGEPQDPLRKEDRDTFNLLYWLGVMFDTISAAISERTVVVDDEDCELPQHENQQEEEIQPSTLPDPTAWPIIPDMYMNPFQPSPTGDVGNPLSDIPADTKETKDPEDDKVWGNLFMRDPSSQEEPEATRWPCSYKLAASTLSSAAPVKVLLYRRVAQIQRLVSRKASPSKIEASINAAFQVYNHWSRTYAPFISDCITHHATLPTRIQSWYILLAGHWHLGVFLLSDLLYTIDTVRLSLPNERACRLASHLVATLRRQNALAVADLSLASIHSAKAEDGNDDAGAGGHAKADFHFALNQAALLTEPWTVVFVRSLCRAGYILVQLAGSIDSSVSERSQARTRCADCIEGLWYLGRKSDMAFLAARCLSSMLDETVSETETVGARGESVSEKGEGEDGGASGGEYQGQSPGDVNAAAQFAPATEAGGSSFFEPWSMADIMGDGGDAGPAGPAGAGYHQDGDTQLPLPPNCDALAFEPPLDLDESTVWNFNLQS</sequence>
<dbReference type="GO" id="GO:0000981">
    <property type="term" value="F:DNA-binding transcription factor activity, RNA polymerase II-specific"/>
    <property type="evidence" value="ECO:0007669"/>
    <property type="project" value="InterPro"/>
</dbReference>
<dbReference type="GO" id="GO:0008270">
    <property type="term" value="F:zinc ion binding"/>
    <property type="evidence" value="ECO:0007669"/>
    <property type="project" value="InterPro"/>
</dbReference>